<gene>
    <name evidence="2" type="ORF">Fcan01_23145</name>
</gene>
<keyword evidence="1" id="KW-0812">Transmembrane</keyword>
<name>A0A226D9T6_FOLCA</name>
<protein>
    <submittedName>
        <fullName evidence="2">Uncharacterized protein</fullName>
    </submittedName>
</protein>
<keyword evidence="3" id="KW-1185">Reference proteome</keyword>
<proteinExistence type="predicted"/>
<evidence type="ECO:0000256" key="1">
    <source>
        <dbReference type="SAM" id="Phobius"/>
    </source>
</evidence>
<dbReference type="EMBL" id="LNIX01000027">
    <property type="protein sequence ID" value="OXA41913.1"/>
    <property type="molecule type" value="Genomic_DNA"/>
</dbReference>
<comment type="caution">
    <text evidence="2">The sequence shown here is derived from an EMBL/GenBank/DDBJ whole genome shotgun (WGS) entry which is preliminary data.</text>
</comment>
<keyword evidence="1" id="KW-1133">Transmembrane helix</keyword>
<feature type="transmembrane region" description="Helical" evidence="1">
    <location>
        <begin position="264"/>
        <end position="290"/>
    </location>
</feature>
<feature type="transmembrane region" description="Helical" evidence="1">
    <location>
        <begin position="61"/>
        <end position="80"/>
    </location>
</feature>
<evidence type="ECO:0000313" key="3">
    <source>
        <dbReference type="Proteomes" id="UP000198287"/>
    </source>
</evidence>
<dbReference type="AlphaFoldDB" id="A0A226D9T6"/>
<sequence length="352" mass="38682">MTALASSSFAVANLLPQRISKVFVELSIASNLFSISSISISMTGLKNSAPTLSMFQFDQSAAPNALLGIFWAVVLWPIGIKIQSWFQFPDLQHNWLRSSHICSIHPFYIRVANLGVPVYACQLCPRIGPPLQGQAATVCILDSSEFCSSNNASTTPLKSSTNAETASDLDDHLIADCPLSVFLTFFFNTAHLDGEQEKNCTVTAGTAHRAVRPGAGAPPRSIVVNQTLSTRVIPTTLIFAPIVQIFCTFVVIKLHAILPSSELFMTYPLVIFTNVMGCMVFETFAAQIFVNSGKLYADWMKESGLTKENRRRIRSLQPMRIKIGSNFIDRGTALVTQDFCINQTVSLLLMQF</sequence>
<feature type="transmembrane region" description="Helical" evidence="1">
    <location>
        <begin position="22"/>
        <end position="41"/>
    </location>
</feature>
<keyword evidence="1" id="KW-0472">Membrane</keyword>
<dbReference type="Proteomes" id="UP000198287">
    <property type="component" value="Unassembled WGS sequence"/>
</dbReference>
<accession>A0A226D9T6</accession>
<evidence type="ECO:0000313" key="2">
    <source>
        <dbReference type="EMBL" id="OXA41913.1"/>
    </source>
</evidence>
<organism evidence="2 3">
    <name type="scientific">Folsomia candida</name>
    <name type="common">Springtail</name>
    <dbReference type="NCBI Taxonomy" id="158441"/>
    <lineage>
        <taxon>Eukaryota</taxon>
        <taxon>Metazoa</taxon>
        <taxon>Ecdysozoa</taxon>
        <taxon>Arthropoda</taxon>
        <taxon>Hexapoda</taxon>
        <taxon>Collembola</taxon>
        <taxon>Entomobryomorpha</taxon>
        <taxon>Isotomoidea</taxon>
        <taxon>Isotomidae</taxon>
        <taxon>Proisotominae</taxon>
        <taxon>Folsomia</taxon>
    </lineage>
</organism>
<reference evidence="2 3" key="1">
    <citation type="submission" date="2015-12" db="EMBL/GenBank/DDBJ databases">
        <title>The genome of Folsomia candida.</title>
        <authorList>
            <person name="Faddeeva A."/>
            <person name="Derks M.F."/>
            <person name="Anvar Y."/>
            <person name="Smit S."/>
            <person name="Van Straalen N."/>
            <person name="Roelofs D."/>
        </authorList>
    </citation>
    <scope>NUCLEOTIDE SEQUENCE [LARGE SCALE GENOMIC DNA]</scope>
    <source>
        <strain evidence="2 3">VU population</strain>
        <tissue evidence="2">Whole body</tissue>
    </source>
</reference>
<feature type="transmembrane region" description="Helical" evidence="1">
    <location>
        <begin position="237"/>
        <end position="258"/>
    </location>
</feature>